<dbReference type="EMBL" id="OMOF01000945">
    <property type="protein sequence ID" value="SPF56763.1"/>
    <property type="molecule type" value="Genomic_DNA"/>
</dbReference>
<gene>
    <name evidence="1" type="ORF">SBF1_950041</name>
</gene>
<dbReference type="OrthoDB" id="1792996at2"/>
<evidence type="ECO:0008006" key="3">
    <source>
        <dbReference type="Google" id="ProtNLM"/>
    </source>
</evidence>
<reference evidence="2" key="1">
    <citation type="submission" date="2018-02" db="EMBL/GenBank/DDBJ databases">
        <authorList>
            <person name="Hausmann B."/>
        </authorList>
    </citation>
    <scope>NUCLEOTIDE SEQUENCE [LARGE SCALE GENOMIC DNA]</scope>
    <source>
        <strain evidence="2">Peat soil MAG SbF1</strain>
    </source>
</reference>
<evidence type="ECO:0000313" key="1">
    <source>
        <dbReference type="EMBL" id="SPF56763.1"/>
    </source>
</evidence>
<dbReference type="Proteomes" id="UP000238916">
    <property type="component" value="Unassembled WGS sequence"/>
</dbReference>
<evidence type="ECO:0000313" key="2">
    <source>
        <dbReference type="Proteomes" id="UP000238916"/>
    </source>
</evidence>
<proteinExistence type="predicted"/>
<sequence>MEVGGILTPGGINRIDHNQLRVGERLLVEVIQKTGESEGTIRVKGQDLFALLETSTKLGEQFWVKVGDTKEGSLLLIREPLLDKQEDIQGIPQQVQQLTERGLPINQDMITLLTTFSAANSDSFGTLLENIQGTMTDEFLVNLRKAIPSLDELSEGNGAEKLVECLKKLGLNYEQRLQQMLKLGSPAKEVEKNNLRETFKFKLLEGIQNQEGQDLHDPDGPLAHLLQKITGQQLWFKTGALDNAFMLLHLPLFNQGQLVPVQIAIESARKGSKMDEQHCRVAIQIETQQLGDIGIDAYFNQDLLTFRVLTRNLPFLPQLLEAVMPETKEGFAKLGFNLAKVETGDLDQSLEFQNFLRGIRRSGVDVQR</sequence>
<protein>
    <recommendedName>
        <fullName evidence="3">Flagellar hook-length control protein-like C-terminal domain-containing protein</fullName>
    </recommendedName>
</protein>
<dbReference type="AlphaFoldDB" id="A0A2U3LXU1"/>
<accession>A0A2U3LXU1</accession>
<name>A0A2U3LXU1_9FIRM</name>
<organism evidence="1 2">
    <name type="scientific">Candidatus Desulfosporosinus infrequens</name>
    <dbReference type="NCBI Taxonomy" id="2043169"/>
    <lineage>
        <taxon>Bacteria</taxon>
        <taxon>Bacillati</taxon>
        <taxon>Bacillota</taxon>
        <taxon>Clostridia</taxon>
        <taxon>Eubacteriales</taxon>
        <taxon>Desulfitobacteriaceae</taxon>
        <taxon>Desulfosporosinus</taxon>
    </lineage>
</organism>